<keyword evidence="8 9" id="KW-0472">Membrane</keyword>
<dbReference type="Pfam" id="PF01252">
    <property type="entry name" value="Peptidase_A8"/>
    <property type="match status" value="1"/>
</dbReference>
<evidence type="ECO:0000256" key="10">
    <source>
        <dbReference type="RuleBase" id="RU000594"/>
    </source>
</evidence>
<comment type="caution">
    <text evidence="13">The sequence shown here is derived from an EMBL/GenBank/DDBJ whole genome shotgun (WGS) entry which is preliminary data.</text>
</comment>
<keyword evidence="3 9" id="KW-0645">Protease</keyword>
<dbReference type="GO" id="GO:0006508">
    <property type="term" value="P:proteolysis"/>
    <property type="evidence" value="ECO:0007669"/>
    <property type="project" value="UniProtKB-KW"/>
</dbReference>
<dbReference type="Proteomes" id="UP000565711">
    <property type="component" value="Unassembled WGS sequence"/>
</dbReference>
<keyword evidence="14" id="KW-1185">Reference proteome</keyword>
<proteinExistence type="inferred from homology"/>
<dbReference type="EC" id="3.4.23.36" evidence="9"/>
<feature type="compositionally biased region" description="Basic and acidic residues" evidence="12">
    <location>
        <begin position="1"/>
        <end position="29"/>
    </location>
</feature>
<organism evidence="13 14">
    <name type="scientific">Nocardia vermiculata</name>
    <dbReference type="NCBI Taxonomy" id="257274"/>
    <lineage>
        <taxon>Bacteria</taxon>
        <taxon>Bacillati</taxon>
        <taxon>Actinomycetota</taxon>
        <taxon>Actinomycetes</taxon>
        <taxon>Mycobacteriales</taxon>
        <taxon>Nocardiaceae</taxon>
        <taxon>Nocardia</taxon>
    </lineage>
</organism>
<gene>
    <name evidence="9" type="primary">lspA</name>
    <name evidence="13" type="ORF">HGA08_21870</name>
</gene>
<feature type="region of interest" description="Disordered" evidence="12">
    <location>
        <begin position="1"/>
        <end position="82"/>
    </location>
</feature>
<dbReference type="InterPro" id="IPR001872">
    <property type="entry name" value="Peptidase_A8"/>
</dbReference>
<dbReference type="PROSITE" id="PS00855">
    <property type="entry name" value="SPASE_II"/>
    <property type="match status" value="1"/>
</dbReference>
<name>A0A846Y4S5_9NOCA</name>
<protein>
    <recommendedName>
        <fullName evidence="9">Lipoprotein signal peptidase</fullName>
        <ecNumber evidence="9">3.4.23.36</ecNumber>
    </recommendedName>
    <alternativeName>
        <fullName evidence="9">Prolipoprotein signal peptidase</fullName>
    </alternativeName>
    <alternativeName>
        <fullName evidence="9">Signal peptidase II</fullName>
        <shortName evidence="9">SPase II</shortName>
    </alternativeName>
</protein>
<keyword evidence="7 9" id="KW-1133">Transmembrane helix</keyword>
<dbReference type="PANTHER" id="PTHR33695:SF1">
    <property type="entry name" value="LIPOPROTEIN SIGNAL PEPTIDASE"/>
    <property type="match status" value="1"/>
</dbReference>
<feature type="transmembrane region" description="Helical" evidence="9">
    <location>
        <begin position="232"/>
        <end position="252"/>
    </location>
</feature>
<dbReference type="NCBIfam" id="TIGR00077">
    <property type="entry name" value="lspA"/>
    <property type="match status" value="1"/>
</dbReference>
<accession>A0A846Y4S5</accession>
<evidence type="ECO:0000256" key="2">
    <source>
        <dbReference type="ARBA" id="ARBA00022475"/>
    </source>
</evidence>
<evidence type="ECO:0000256" key="5">
    <source>
        <dbReference type="ARBA" id="ARBA00022750"/>
    </source>
</evidence>
<comment type="similarity">
    <text evidence="1 9 11">Belongs to the peptidase A8 family.</text>
</comment>
<feature type="compositionally biased region" description="Low complexity" evidence="12">
    <location>
        <begin position="39"/>
        <end position="50"/>
    </location>
</feature>
<evidence type="ECO:0000256" key="3">
    <source>
        <dbReference type="ARBA" id="ARBA00022670"/>
    </source>
</evidence>
<evidence type="ECO:0000256" key="6">
    <source>
        <dbReference type="ARBA" id="ARBA00022801"/>
    </source>
</evidence>
<comment type="pathway">
    <text evidence="9">Protein modification; lipoprotein biosynthesis (signal peptide cleavage).</text>
</comment>
<keyword evidence="6 9" id="KW-0378">Hydrolase</keyword>
<dbReference type="UniPathway" id="UPA00665"/>
<dbReference type="GO" id="GO:0005886">
    <property type="term" value="C:plasma membrane"/>
    <property type="evidence" value="ECO:0007669"/>
    <property type="project" value="UniProtKB-SubCell"/>
</dbReference>
<evidence type="ECO:0000256" key="9">
    <source>
        <dbReference type="HAMAP-Rule" id="MF_00161"/>
    </source>
</evidence>
<reference evidence="13 14" key="1">
    <citation type="submission" date="2020-04" db="EMBL/GenBank/DDBJ databases">
        <title>MicrobeNet Type strains.</title>
        <authorList>
            <person name="Nicholson A.C."/>
        </authorList>
    </citation>
    <scope>NUCLEOTIDE SEQUENCE [LARGE SCALE GENOMIC DNA]</scope>
    <source>
        <strain evidence="13 14">JCM 12354</strain>
    </source>
</reference>
<feature type="transmembrane region" description="Helical" evidence="9">
    <location>
        <begin position="152"/>
        <end position="173"/>
    </location>
</feature>
<dbReference type="AlphaFoldDB" id="A0A846Y4S5"/>
<evidence type="ECO:0000256" key="7">
    <source>
        <dbReference type="ARBA" id="ARBA00022989"/>
    </source>
</evidence>
<evidence type="ECO:0000256" key="8">
    <source>
        <dbReference type="ARBA" id="ARBA00023136"/>
    </source>
</evidence>
<evidence type="ECO:0000256" key="11">
    <source>
        <dbReference type="RuleBase" id="RU004181"/>
    </source>
</evidence>
<sequence>MNTDRPREQHLDDSGDPPHDEPGDDRAGEETGTGGGPADTGPARASAPDPAADDAEPAEADTGSAATAPGDTGSADTAAPESAADVAGATAVGRDTAPAFPLRLPWLLLIAAIVLAADLGTKVLVVAKMTPGEPISVIGDLVRLNLIRNSGAAFSMATGMTWLLTLIAVAVVIGVIRIGRTLRSLSWAIGLGLVLGGAVGNLVDRIFRAPGPLQGHVIDFIAVTRWWPVFNIADSAIVCGAILLVVLTVFGFEPDGTRTRDKEAGE</sequence>
<feature type="transmembrane region" description="Helical" evidence="9">
    <location>
        <begin position="104"/>
        <end position="127"/>
    </location>
</feature>
<dbReference type="PANTHER" id="PTHR33695">
    <property type="entry name" value="LIPOPROTEIN SIGNAL PEPTIDASE"/>
    <property type="match status" value="1"/>
</dbReference>
<dbReference type="PRINTS" id="PR00781">
    <property type="entry name" value="LIPOSIGPTASE"/>
</dbReference>
<feature type="active site" evidence="9">
    <location>
        <position position="234"/>
    </location>
</feature>
<keyword evidence="4 9" id="KW-0812">Transmembrane</keyword>
<evidence type="ECO:0000313" key="13">
    <source>
        <dbReference type="EMBL" id="NKY52854.1"/>
    </source>
</evidence>
<evidence type="ECO:0000313" key="14">
    <source>
        <dbReference type="Proteomes" id="UP000565711"/>
    </source>
</evidence>
<comment type="subcellular location">
    <subcellularLocation>
        <location evidence="9">Cell membrane</location>
        <topology evidence="9">Multi-pass membrane protein</topology>
    </subcellularLocation>
</comment>
<keyword evidence="2 9" id="KW-1003">Cell membrane</keyword>
<comment type="function">
    <text evidence="9 10">This protein specifically catalyzes the removal of signal peptides from prolipoproteins.</text>
</comment>
<comment type="catalytic activity">
    <reaction evidence="9 10">
        <text>Release of signal peptides from bacterial membrane prolipoproteins. Hydrolyzes -Xaa-Yaa-Zaa-|-(S,diacylglyceryl)Cys-, in which Xaa is hydrophobic (preferably Leu), and Yaa (Ala or Ser) and Zaa (Gly or Ala) have small, neutral side chains.</text>
        <dbReference type="EC" id="3.4.23.36"/>
    </reaction>
</comment>
<evidence type="ECO:0000256" key="4">
    <source>
        <dbReference type="ARBA" id="ARBA00022692"/>
    </source>
</evidence>
<keyword evidence="5 9" id="KW-0064">Aspartyl protease</keyword>
<dbReference type="HAMAP" id="MF_00161">
    <property type="entry name" value="LspA"/>
    <property type="match status" value="1"/>
</dbReference>
<feature type="transmembrane region" description="Helical" evidence="9">
    <location>
        <begin position="185"/>
        <end position="203"/>
    </location>
</feature>
<dbReference type="GO" id="GO:0004190">
    <property type="term" value="F:aspartic-type endopeptidase activity"/>
    <property type="evidence" value="ECO:0007669"/>
    <property type="project" value="UniProtKB-UniRule"/>
</dbReference>
<evidence type="ECO:0000256" key="12">
    <source>
        <dbReference type="SAM" id="MobiDB-lite"/>
    </source>
</evidence>
<evidence type="ECO:0000256" key="1">
    <source>
        <dbReference type="ARBA" id="ARBA00006139"/>
    </source>
</evidence>
<dbReference type="EMBL" id="JAAXOP010000014">
    <property type="protein sequence ID" value="NKY52854.1"/>
    <property type="molecule type" value="Genomic_DNA"/>
</dbReference>
<feature type="active site" evidence="9">
    <location>
        <position position="219"/>
    </location>
</feature>